<evidence type="ECO:0000256" key="3">
    <source>
        <dbReference type="ARBA" id="ARBA00022448"/>
    </source>
</evidence>
<reference evidence="10 11" key="1">
    <citation type="submission" date="2020-08" db="EMBL/GenBank/DDBJ databases">
        <authorList>
            <person name="Liu C."/>
            <person name="Sun Q."/>
        </authorList>
    </citation>
    <scope>NUCLEOTIDE SEQUENCE [LARGE SCALE GENOMIC DNA]</scope>
    <source>
        <strain evidence="10 11">NSJ-8</strain>
    </source>
</reference>
<keyword evidence="7 9" id="KW-0472">Membrane</keyword>
<evidence type="ECO:0000256" key="8">
    <source>
        <dbReference type="SAM" id="MobiDB-lite"/>
    </source>
</evidence>
<evidence type="ECO:0000256" key="1">
    <source>
        <dbReference type="ARBA" id="ARBA00004651"/>
    </source>
</evidence>
<proteinExistence type="inferred from homology"/>
<evidence type="ECO:0000256" key="5">
    <source>
        <dbReference type="ARBA" id="ARBA00022692"/>
    </source>
</evidence>
<evidence type="ECO:0000256" key="2">
    <source>
        <dbReference type="ARBA" id="ARBA00009773"/>
    </source>
</evidence>
<evidence type="ECO:0000256" key="7">
    <source>
        <dbReference type="ARBA" id="ARBA00023136"/>
    </source>
</evidence>
<dbReference type="Proteomes" id="UP000515981">
    <property type="component" value="Chromosome"/>
</dbReference>
<protein>
    <submittedName>
        <fullName evidence="10">AI-2E family transporter</fullName>
    </submittedName>
</protein>
<feature type="transmembrane region" description="Helical" evidence="9">
    <location>
        <begin position="101"/>
        <end position="123"/>
    </location>
</feature>
<dbReference type="PANTHER" id="PTHR21716:SF53">
    <property type="entry name" value="PERMEASE PERM-RELATED"/>
    <property type="match status" value="1"/>
</dbReference>
<gene>
    <name evidence="10" type="ORF">H9Q77_02865</name>
</gene>
<comment type="subcellular location">
    <subcellularLocation>
        <location evidence="1">Cell membrane</location>
        <topology evidence="1">Multi-pass membrane protein</topology>
    </subcellularLocation>
</comment>
<evidence type="ECO:0000313" key="11">
    <source>
        <dbReference type="Proteomes" id="UP000515981"/>
    </source>
</evidence>
<evidence type="ECO:0000256" key="4">
    <source>
        <dbReference type="ARBA" id="ARBA00022475"/>
    </source>
</evidence>
<feature type="transmembrane region" description="Helical" evidence="9">
    <location>
        <begin position="351"/>
        <end position="384"/>
    </location>
</feature>
<feature type="transmembrane region" description="Helical" evidence="9">
    <location>
        <begin position="264"/>
        <end position="283"/>
    </location>
</feature>
<accession>A0A7G9FX29</accession>
<dbReference type="RefSeq" id="WP_249326486.1">
    <property type="nucleotide sequence ID" value="NZ_CP060633.1"/>
</dbReference>
<evidence type="ECO:0000313" key="10">
    <source>
        <dbReference type="EMBL" id="QNM03111.1"/>
    </source>
</evidence>
<feature type="region of interest" description="Disordered" evidence="8">
    <location>
        <begin position="1"/>
        <end position="21"/>
    </location>
</feature>
<dbReference type="GO" id="GO:0005886">
    <property type="term" value="C:plasma membrane"/>
    <property type="evidence" value="ECO:0007669"/>
    <property type="project" value="UniProtKB-SubCell"/>
</dbReference>
<evidence type="ECO:0000256" key="6">
    <source>
        <dbReference type="ARBA" id="ARBA00022989"/>
    </source>
</evidence>
<organism evidence="10 11">
    <name type="scientific">Simiaoa sunii</name>
    <dbReference type="NCBI Taxonomy" id="2763672"/>
    <lineage>
        <taxon>Bacteria</taxon>
        <taxon>Bacillati</taxon>
        <taxon>Bacillota</taxon>
        <taxon>Clostridia</taxon>
        <taxon>Lachnospirales</taxon>
        <taxon>Lachnospiraceae</taxon>
        <taxon>Simiaoa</taxon>
    </lineage>
</organism>
<name>A0A7G9FX29_9FIRM</name>
<feature type="transmembrane region" description="Helical" evidence="9">
    <location>
        <begin position="28"/>
        <end position="47"/>
    </location>
</feature>
<dbReference type="InterPro" id="IPR002549">
    <property type="entry name" value="AI-2E-like"/>
</dbReference>
<dbReference type="PANTHER" id="PTHR21716">
    <property type="entry name" value="TRANSMEMBRANE PROTEIN"/>
    <property type="match status" value="1"/>
</dbReference>
<evidence type="ECO:0000256" key="9">
    <source>
        <dbReference type="SAM" id="Phobius"/>
    </source>
</evidence>
<dbReference type="GO" id="GO:0055085">
    <property type="term" value="P:transmembrane transport"/>
    <property type="evidence" value="ECO:0007669"/>
    <property type="project" value="TreeGrafter"/>
</dbReference>
<feature type="compositionally biased region" description="Polar residues" evidence="8">
    <location>
        <begin position="1"/>
        <end position="10"/>
    </location>
</feature>
<feature type="transmembrane region" description="Helical" evidence="9">
    <location>
        <begin position="320"/>
        <end position="339"/>
    </location>
</feature>
<feature type="transmembrane region" description="Helical" evidence="9">
    <location>
        <begin position="192"/>
        <end position="217"/>
    </location>
</feature>
<dbReference type="KEGG" id="ssun:H9Q77_02865"/>
<feature type="transmembrane region" description="Helical" evidence="9">
    <location>
        <begin position="289"/>
        <end position="313"/>
    </location>
</feature>
<dbReference type="Pfam" id="PF01594">
    <property type="entry name" value="AI-2E_transport"/>
    <property type="match status" value="1"/>
</dbReference>
<feature type="transmembrane region" description="Helical" evidence="9">
    <location>
        <begin position="59"/>
        <end position="80"/>
    </location>
</feature>
<keyword evidence="3" id="KW-0813">Transport</keyword>
<keyword evidence="5 9" id="KW-0812">Transmembrane</keyword>
<dbReference type="AlphaFoldDB" id="A0A7G9FX29"/>
<keyword evidence="11" id="KW-1185">Reference proteome</keyword>
<keyword evidence="6 9" id="KW-1133">Transmembrane helix</keyword>
<comment type="similarity">
    <text evidence="2">Belongs to the autoinducer-2 exporter (AI-2E) (TC 2.A.86) family.</text>
</comment>
<keyword evidence="4" id="KW-1003">Cell membrane</keyword>
<dbReference type="EMBL" id="CP060633">
    <property type="protein sequence ID" value="QNM03111.1"/>
    <property type="molecule type" value="Genomic_DNA"/>
</dbReference>
<sequence length="395" mass="42843">MEKKPQNTAGDRNKNPAPQGSKWPDKTIIRYITRALVLLIIFAWALVNLDVVLRFLGKVLALFTPFLIGGAIAFLINVVLRPLECCWNKVCRKAPAKLVRPVCLTASTVLVLGILFAVVFMMIPSLRESGEEFVQNIPLYVEEIGRWWTGVVQFAAKYNIVLPEYTIDSDLLIEKLTALISDEGSGILTVTWGAAISVLSVLVDVLLGLVFALYLLAKKEVVAAHLKKLVVTVLPQKKAQRLLSIASLTNQTFTNFVSGQLTEAVIIGVLCFFGMLILGIPYAGAVSAFVAVTALVPIFGAWIGGGLGAFLILLAEPGKALWFILFLLVLQQVEGNLIYPKVVGKSVGLPGLLVLMAVTIGGEAFGILGMLFSVPVCAVLYSLYLEFMKKASARH</sequence>